<sequence length="173" mass="19298">MGTVGTALTEEALLNCLKKNCYMHAPPDAGSMGCEDDDVKCSICQEEYVVGDEVGKLSCEHCYHMGDGDNGEEEYKLWFDIPGMTKNDVKVWIEEKMLVVKAKKLPKKDKDGQENLHEEEQTTGRYSSIIALLENVEFEKIKAEVQDGVLYITIPKASNSSKIFDIDVQGLLA</sequence>
<gene>
    <name evidence="5" type="ORF">HHK36_013563</name>
</gene>
<evidence type="ECO:0000313" key="6">
    <source>
        <dbReference type="Proteomes" id="UP000655225"/>
    </source>
</evidence>
<proteinExistence type="inferred from homology"/>
<dbReference type="CDD" id="cd06464">
    <property type="entry name" value="ACD_sHsps-like"/>
    <property type="match status" value="1"/>
</dbReference>
<dbReference type="AlphaFoldDB" id="A0A834ZAL0"/>
<dbReference type="PANTHER" id="PTHR46733:SF2">
    <property type="entry name" value="25.3 KDA HEAT SHOCK PROTEIN, CHLOROPLASTIC-LIKE"/>
    <property type="match status" value="1"/>
</dbReference>
<dbReference type="OrthoDB" id="1431247at2759"/>
<evidence type="ECO:0000256" key="3">
    <source>
        <dbReference type="RuleBase" id="RU003616"/>
    </source>
</evidence>
<dbReference type="EMBL" id="JABCRI010000009">
    <property type="protein sequence ID" value="KAF8400266.1"/>
    <property type="molecule type" value="Genomic_DNA"/>
</dbReference>
<dbReference type="InterPro" id="IPR008978">
    <property type="entry name" value="HSP20-like_chaperone"/>
</dbReference>
<dbReference type="InterPro" id="IPR044587">
    <property type="entry name" value="HSP21-like"/>
</dbReference>
<dbReference type="Gene3D" id="2.60.40.790">
    <property type="match status" value="1"/>
</dbReference>
<organism evidence="5 6">
    <name type="scientific">Tetracentron sinense</name>
    <name type="common">Spur-leaf</name>
    <dbReference type="NCBI Taxonomy" id="13715"/>
    <lineage>
        <taxon>Eukaryota</taxon>
        <taxon>Viridiplantae</taxon>
        <taxon>Streptophyta</taxon>
        <taxon>Embryophyta</taxon>
        <taxon>Tracheophyta</taxon>
        <taxon>Spermatophyta</taxon>
        <taxon>Magnoliopsida</taxon>
        <taxon>Trochodendrales</taxon>
        <taxon>Trochodendraceae</taxon>
        <taxon>Tetracentron</taxon>
    </lineage>
</organism>
<dbReference type="Pfam" id="PF00011">
    <property type="entry name" value="HSP20"/>
    <property type="match status" value="1"/>
</dbReference>
<dbReference type="InterPro" id="IPR002068">
    <property type="entry name" value="A-crystallin/Hsp20_dom"/>
</dbReference>
<keyword evidence="1" id="KW-0346">Stress response</keyword>
<evidence type="ECO:0000256" key="2">
    <source>
        <dbReference type="PROSITE-ProRule" id="PRU00285"/>
    </source>
</evidence>
<reference evidence="5 6" key="1">
    <citation type="submission" date="2020-04" db="EMBL/GenBank/DDBJ databases">
        <title>Plant Genome Project.</title>
        <authorList>
            <person name="Zhang R.-G."/>
        </authorList>
    </citation>
    <scope>NUCLEOTIDE SEQUENCE [LARGE SCALE GENOMIC DNA]</scope>
    <source>
        <strain evidence="5">YNK0</strain>
        <tissue evidence="5">Leaf</tissue>
    </source>
</reference>
<dbReference type="InterPro" id="IPR013083">
    <property type="entry name" value="Znf_RING/FYVE/PHD"/>
</dbReference>
<name>A0A834ZAL0_TETSI</name>
<accession>A0A834ZAL0</accession>
<dbReference type="Gene3D" id="3.30.40.10">
    <property type="entry name" value="Zinc/RING finger domain, C3HC4 (zinc finger)"/>
    <property type="match status" value="1"/>
</dbReference>
<comment type="caution">
    <text evidence="5">The sequence shown here is derived from an EMBL/GenBank/DDBJ whole genome shotgun (WGS) entry which is preliminary data.</text>
</comment>
<dbReference type="PROSITE" id="PS01031">
    <property type="entry name" value="SHSP"/>
    <property type="match status" value="1"/>
</dbReference>
<evidence type="ECO:0000256" key="1">
    <source>
        <dbReference type="ARBA" id="ARBA00023016"/>
    </source>
</evidence>
<dbReference type="SUPFAM" id="SSF57850">
    <property type="entry name" value="RING/U-box"/>
    <property type="match status" value="1"/>
</dbReference>
<evidence type="ECO:0000259" key="4">
    <source>
        <dbReference type="PROSITE" id="PS01031"/>
    </source>
</evidence>
<dbReference type="SUPFAM" id="SSF49764">
    <property type="entry name" value="HSP20-like chaperones"/>
    <property type="match status" value="1"/>
</dbReference>
<keyword evidence="6" id="KW-1185">Reference proteome</keyword>
<evidence type="ECO:0000313" key="5">
    <source>
        <dbReference type="EMBL" id="KAF8400266.1"/>
    </source>
</evidence>
<dbReference type="GO" id="GO:0009408">
    <property type="term" value="P:response to heat"/>
    <property type="evidence" value="ECO:0007669"/>
    <property type="project" value="InterPro"/>
</dbReference>
<comment type="similarity">
    <text evidence="2 3">Belongs to the small heat shock protein (HSP20) family.</text>
</comment>
<dbReference type="Proteomes" id="UP000655225">
    <property type="component" value="Unassembled WGS sequence"/>
</dbReference>
<dbReference type="PANTHER" id="PTHR46733">
    <property type="entry name" value="26.5 KDA HEAT SHOCK PROTEIN, MITOCHONDRIAL"/>
    <property type="match status" value="1"/>
</dbReference>
<protein>
    <recommendedName>
        <fullName evidence="4">SHSP domain-containing protein</fullName>
    </recommendedName>
</protein>
<feature type="domain" description="SHSP" evidence="4">
    <location>
        <begin position="56"/>
        <end position="169"/>
    </location>
</feature>